<evidence type="ECO:0000313" key="3">
    <source>
        <dbReference type="Proteomes" id="UP000316471"/>
    </source>
</evidence>
<organism evidence="2 3">
    <name type="scientific">Aerolutibacter ruishenii</name>
    <dbReference type="NCBI Taxonomy" id="686800"/>
    <lineage>
        <taxon>Bacteria</taxon>
        <taxon>Pseudomonadati</taxon>
        <taxon>Pseudomonadota</taxon>
        <taxon>Gammaproteobacteria</taxon>
        <taxon>Lysobacterales</taxon>
        <taxon>Lysobacteraceae</taxon>
        <taxon>Aerolutibacter</taxon>
    </lineage>
</organism>
<dbReference type="SUPFAM" id="SSF48452">
    <property type="entry name" value="TPR-like"/>
    <property type="match status" value="1"/>
</dbReference>
<reference evidence="2 3" key="1">
    <citation type="journal article" date="2015" name="Stand. Genomic Sci.">
        <title>Genomic Encyclopedia of Bacterial and Archaeal Type Strains, Phase III: the genomes of soil and plant-associated and newly described type strains.</title>
        <authorList>
            <person name="Whitman W.B."/>
            <person name="Woyke T."/>
            <person name="Klenk H.P."/>
            <person name="Zhou Y."/>
            <person name="Lilburn T.G."/>
            <person name="Beck B.J."/>
            <person name="De Vos P."/>
            <person name="Vandamme P."/>
            <person name="Eisen J.A."/>
            <person name="Garrity G."/>
            <person name="Hugenholtz P."/>
            <person name="Kyrpides N.C."/>
        </authorList>
    </citation>
    <scope>NUCLEOTIDE SEQUENCE [LARGE SCALE GENOMIC DNA]</scope>
    <source>
        <strain evidence="2 3">CGMCC 1.10136</strain>
    </source>
</reference>
<dbReference type="AlphaFoldDB" id="A0A562M0W5"/>
<dbReference type="Gene3D" id="1.25.40.10">
    <property type="entry name" value="Tetratricopeptide repeat domain"/>
    <property type="match status" value="1"/>
</dbReference>
<comment type="caution">
    <text evidence="2">The sequence shown here is derived from an EMBL/GenBank/DDBJ whole genome shotgun (WGS) entry which is preliminary data.</text>
</comment>
<dbReference type="RefSeq" id="WP_144811947.1">
    <property type="nucleotide sequence ID" value="NZ_VLKP01000002.1"/>
</dbReference>
<dbReference type="Proteomes" id="UP000316471">
    <property type="component" value="Unassembled WGS sequence"/>
</dbReference>
<accession>A0A562M0W5</accession>
<feature type="signal peptide" evidence="1">
    <location>
        <begin position="1"/>
        <end position="20"/>
    </location>
</feature>
<evidence type="ECO:0000313" key="2">
    <source>
        <dbReference type="EMBL" id="TWI13493.1"/>
    </source>
</evidence>
<keyword evidence="1" id="KW-0732">Signal</keyword>
<sequence length="209" mass="23328">MQVRGLLLAVGLLLATGAQAQTLPKPAEFYFENDALAMKPIVAVRETGEAATEKLLRAIQRNPRGVAERAQLAHIAMEAGRVELGRQLYDDALLRVTTSDALYRPLLWNYGWDLYRSGDDQAALRQWLQLVAARNSTAHWIPMTLAMVLWSLDRRDEAVQWYAAAVRSEPTQWATTARHAELLPGWTASERATLAEVQAAWAANPPTWP</sequence>
<dbReference type="InterPro" id="IPR011990">
    <property type="entry name" value="TPR-like_helical_dom_sf"/>
</dbReference>
<evidence type="ECO:0008006" key="4">
    <source>
        <dbReference type="Google" id="ProtNLM"/>
    </source>
</evidence>
<evidence type="ECO:0000256" key="1">
    <source>
        <dbReference type="SAM" id="SignalP"/>
    </source>
</evidence>
<proteinExistence type="predicted"/>
<keyword evidence="3" id="KW-1185">Reference proteome</keyword>
<feature type="chain" id="PRO_5022169170" description="Tetratricopeptide repeat protein" evidence="1">
    <location>
        <begin position="21"/>
        <end position="209"/>
    </location>
</feature>
<gene>
    <name evidence="2" type="ORF">IP93_00655</name>
</gene>
<name>A0A562M0W5_9GAMM</name>
<dbReference type="OrthoDB" id="5974438at2"/>
<dbReference type="EMBL" id="VLKP01000002">
    <property type="protein sequence ID" value="TWI13493.1"/>
    <property type="molecule type" value="Genomic_DNA"/>
</dbReference>
<protein>
    <recommendedName>
        <fullName evidence="4">Tetratricopeptide repeat protein</fullName>
    </recommendedName>
</protein>